<dbReference type="STRING" id="1471761.B0W44_15055"/>
<evidence type="ECO:0000313" key="4">
    <source>
        <dbReference type="EMBL" id="AQS56869.1"/>
    </source>
</evidence>
<dbReference type="GO" id="GO:0016787">
    <property type="term" value="F:hydrolase activity"/>
    <property type="evidence" value="ECO:0007669"/>
    <property type="project" value="UniProtKB-KW"/>
</dbReference>
<dbReference type="PANTHER" id="PTHR43693:SF1">
    <property type="entry name" value="PROTEIN PHOSPHATASE CHEZ"/>
    <property type="match status" value="1"/>
</dbReference>
<dbReference type="OrthoDB" id="9812187at2"/>
<dbReference type="InterPro" id="IPR007597">
    <property type="entry name" value="CheC"/>
</dbReference>
<gene>
    <name evidence="4" type="ORF">B0W44_15055</name>
</gene>
<evidence type="ECO:0000313" key="5">
    <source>
        <dbReference type="Proteomes" id="UP000188603"/>
    </source>
</evidence>
<sequence length="205" mass="21465">MSAQPSNDQLDLLREAANIGAGNAATALSELLGVRVRMRIPDVRVVPFHELPESVGGTEAAVMAMYFRLQGDMGGSMYVLMQRETAQRFVGKLLSESSSDALDSEMECSALSEVGNIVAGTYLGALSDFAGVKLYPSVPYLAFDMAGAVLSVGAAEIGASADEALLIETEISTGDVSANTHVLLLPQPDQLPVLFQALGVSVSGR</sequence>
<dbReference type="SUPFAM" id="SSF103039">
    <property type="entry name" value="CheC-like"/>
    <property type="match status" value="1"/>
</dbReference>
<dbReference type="Pfam" id="PF04509">
    <property type="entry name" value="CheC"/>
    <property type="match status" value="2"/>
</dbReference>
<dbReference type="EMBL" id="CP019699">
    <property type="protein sequence ID" value="AQS56869.1"/>
    <property type="molecule type" value="Genomic_DNA"/>
</dbReference>
<feature type="domain" description="CheC-like protein" evidence="3">
    <location>
        <begin position="9"/>
        <end position="43"/>
    </location>
</feature>
<name>A0A1U9K9X2_9BACL</name>
<organism evidence="4 5">
    <name type="scientific">Novibacillus thermophilus</name>
    <dbReference type="NCBI Taxonomy" id="1471761"/>
    <lineage>
        <taxon>Bacteria</taxon>
        <taxon>Bacillati</taxon>
        <taxon>Bacillota</taxon>
        <taxon>Bacilli</taxon>
        <taxon>Bacillales</taxon>
        <taxon>Thermoactinomycetaceae</taxon>
        <taxon>Novibacillus</taxon>
    </lineage>
</organism>
<dbReference type="Proteomes" id="UP000188603">
    <property type="component" value="Chromosome"/>
</dbReference>
<dbReference type="PANTHER" id="PTHR43693">
    <property type="entry name" value="PROTEIN PHOSPHATASE CHEZ"/>
    <property type="match status" value="1"/>
</dbReference>
<evidence type="ECO:0000256" key="1">
    <source>
        <dbReference type="ARBA" id="ARBA00022500"/>
    </source>
</evidence>
<dbReference type="Gene3D" id="3.40.1550.10">
    <property type="entry name" value="CheC-like"/>
    <property type="match status" value="1"/>
</dbReference>
<dbReference type="CDD" id="cd17909">
    <property type="entry name" value="CheC_ClassI"/>
    <property type="match status" value="1"/>
</dbReference>
<proteinExistence type="predicted"/>
<dbReference type="InterPro" id="IPR028976">
    <property type="entry name" value="CheC-like_sf"/>
</dbReference>
<accession>A0A1U9K9X2</accession>
<keyword evidence="5" id="KW-1185">Reference proteome</keyword>
<feature type="domain" description="CheC-like protein" evidence="3">
    <location>
        <begin position="106"/>
        <end position="139"/>
    </location>
</feature>
<keyword evidence="2" id="KW-0378">Hydrolase</keyword>
<dbReference type="RefSeq" id="WP_077720738.1">
    <property type="nucleotide sequence ID" value="NZ_CP019699.1"/>
</dbReference>
<keyword evidence="1" id="KW-0145">Chemotaxis</keyword>
<dbReference type="AlphaFoldDB" id="A0A1U9K9X2"/>
<evidence type="ECO:0000259" key="3">
    <source>
        <dbReference type="Pfam" id="PF04509"/>
    </source>
</evidence>
<protein>
    <recommendedName>
        <fullName evidence="3">CheC-like protein domain-containing protein</fullName>
    </recommendedName>
</protein>
<evidence type="ECO:0000256" key="2">
    <source>
        <dbReference type="ARBA" id="ARBA00022801"/>
    </source>
</evidence>
<dbReference type="InterPro" id="IPR050992">
    <property type="entry name" value="CheZ_family_phosphatases"/>
</dbReference>
<reference evidence="4 5" key="1">
    <citation type="journal article" date="2015" name="Int. J. Syst. Evol. Microbiol.">
        <title>Novibacillus thermophilus gen. nov., sp. nov., a Gram-staining-negative and moderately thermophilic member of the family Thermoactinomycetaceae.</title>
        <authorList>
            <person name="Yang G."/>
            <person name="Chen J."/>
            <person name="Zhou S."/>
        </authorList>
    </citation>
    <scope>NUCLEOTIDE SEQUENCE [LARGE SCALE GENOMIC DNA]</scope>
    <source>
        <strain evidence="4 5">SG-1</strain>
    </source>
</reference>
<dbReference type="GO" id="GO:0006935">
    <property type="term" value="P:chemotaxis"/>
    <property type="evidence" value="ECO:0007669"/>
    <property type="project" value="UniProtKB-KW"/>
</dbReference>
<dbReference type="KEGG" id="ntr:B0W44_15055"/>